<keyword evidence="1" id="KW-1133">Transmembrane helix</keyword>
<gene>
    <name evidence="2" type="ORF">SAMN05443638_1037</name>
</gene>
<proteinExistence type="predicted"/>
<keyword evidence="1" id="KW-0472">Membrane</keyword>
<reference evidence="2 3" key="1">
    <citation type="submission" date="2016-11" db="EMBL/GenBank/DDBJ databases">
        <authorList>
            <person name="Jaros S."/>
            <person name="Januszkiewicz K."/>
            <person name="Wedrychowicz H."/>
        </authorList>
    </citation>
    <scope>NUCLEOTIDE SEQUENCE [LARGE SCALE GENOMIC DNA]</scope>
    <source>
        <strain evidence="2 3">DSM 2631</strain>
    </source>
</reference>
<dbReference type="Proteomes" id="UP000184035">
    <property type="component" value="Unassembled WGS sequence"/>
</dbReference>
<dbReference type="RefSeq" id="WP_072892585.1">
    <property type="nucleotide sequence ID" value="NZ_FQVM01000003.1"/>
</dbReference>
<name>A0A1M4TLI1_9CLOT</name>
<dbReference type="STRING" id="1533.SAMN05443638_1037"/>
<evidence type="ECO:0000313" key="3">
    <source>
        <dbReference type="Proteomes" id="UP000184035"/>
    </source>
</evidence>
<protein>
    <submittedName>
        <fullName evidence="2">Uncharacterized protein</fullName>
    </submittedName>
</protein>
<sequence>MHRELIKRRKSTTIISSVVVLCAMIFLANIIGRIKINNSKLDIYTDPLLAIITTAFLVFELFQCKVKYKYSIIADKLMIHKIISDEEKILEKIRLSDIVYIGNNSDEYKKYNASVKKKYICNTATGKNCCCVYKLGDNYRKVYFQPSSELINKIIRIKDRYKRVI</sequence>
<dbReference type="EMBL" id="FQVM01000003">
    <property type="protein sequence ID" value="SHE45343.1"/>
    <property type="molecule type" value="Genomic_DNA"/>
</dbReference>
<evidence type="ECO:0000313" key="2">
    <source>
        <dbReference type="EMBL" id="SHE45343.1"/>
    </source>
</evidence>
<dbReference type="OrthoDB" id="1953575at2"/>
<keyword evidence="3" id="KW-1185">Reference proteome</keyword>
<evidence type="ECO:0000256" key="1">
    <source>
        <dbReference type="SAM" id="Phobius"/>
    </source>
</evidence>
<organism evidence="2 3">
    <name type="scientific">Clostridium fallax</name>
    <dbReference type="NCBI Taxonomy" id="1533"/>
    <lineage>
        <taxon>Bacteria</taxon>
        <taxon>Bacillati</taxon>
        <taxon>Bacillota</taxon>
        <taxon>Clostridia</taxon>
        <taxon>Eubacteriales</taxon>
        <taxon>Clostridiaceae</taxon>
        <taxon>Clostridium</taxon>
    </lineage>
</organism>
<dbReference type="AlphaFoldDB" id="A0A1M4TLI1"/>
<feature type="transmembrane region" description="Helical" evidence="1">
    <location>
        <begin position="12"/>
        <end position="31"/>
    </location>
</feature>
<accession>A0A1M4TLI1</accession>
<keyword evidence="1" id="KW-0812">Transmembrane</keyword>
<feature type="transmembrane region" description="Helical" evidence="1">
    <location>
        <begin position="43"/>
        <end position="62"/>
    </location>
</feature>